<dbReference type="OrthoDB" id="10500592at2759"/>
<feature type="transmembrane region" description="Helical" evidence="1">
    <location>
        <begin position="78"/>
        <end position="100"/>
    </location>
</feature>
<feature type="transmembrane region" description="Helical" evidence="1">
    <location>
        <begin position="249"/>
        <end position="268"/>
    </location>
</feature>
<gene>
    <name evidence="2" type="ORF">L596_007268</name>
</gene>
<comment type="caution">
    <text evidence="2">The sequence shown here is derived from an EMBL/GenBank/DDBJ whole genome shotgun (WGS) entry which is preliminary data.</text>
</comment>
<dbReference type="AlphaFoldDB" id="A0A4V6A5Y6"/>
<accession>A0A4V6A5Y6</accession>
<organism evidence="2 3">
    <name type="scientific">Steinernema carpocapsae</name>
    <name type="common">Entomopathogenic nematode</name>
    <dbReference type="NCBI Taxonomy" id="34508"/>
    <lineage>
        <taxon>Eukaryota</taxon>
        <taxon>Metazoa</taxon>
        <taxon>Ecdysozoa</taxon>
        <taxon>Nematoda</taxon>
        <taxon>Chromadorea</taxon>
        <taxon>Rhabditida</taxon>
        <taxon>Tylenchina</taxon>
        <taxon>Panagrolaimomorpha</taxon>
        <taxon>Strongyloidoidea</taxon>
        <taxon>Steinernematidae</taxon>
        <taxon>Steinernema</taxon>
    </lineage>
</organism>
<keyword evidence="1" id="KW-0472">Membrane</keyword>
<feature type="transmembrane region" description="Helical" evidence="1">
    <location>
        <begin position="280"/>
        <end position="301"/>
    </location>
</feature>
<sequence>MIKYNPRRNYSLDELDFQYVQLYGATFENGVINSPNPNPLFGLAMVVSVASAIAIGCNISLLTYCHHLKRCVPWISEWMISTVCYLYIAGIVLVLFPFIYNLSTGFDIFQGCYLCCQISTYLAAAFRGGLFFMSVFIVHQLCVEKDTLQPNPTFQVSIGKANERKCKLLMFCLIPVACTIILFPDISSVHDPVHDHRFHHCVVVPWDAFEISQFPLGAFAYPAFFLFYWVKLVRCFAKAGAHKTVRATVPALLIFFFYPFIYTPYLIISQYGTPNFSRNSWMPAAAFAFTFVDFVVMPPVYSAFLVHSKRQVYPESADEEATELN</sequence>
<reference evidence="2 3" key="2">
    <citation type="journal article" date="2019" name="G3 (Bethesda)">
        <title>Hybrid Assembly of the Genome of the Entomopathogenic Nematode Steinernema carpocapsae Identifies the X-Chromosome.</title>
        <authorList>
            <person name="Serra L."/>
            <person name="Macchietto M."/>
            <person name="Macias-Munoz A."/>
            <person name="McGill C.J."/>
            <person name="Rodriguez I.M."/>
            <person name="Rodriguez B."/>
            <person name="Murad R."/>
            <person name="Mortazavi A."/>
        </authorList>
    </citation>
    <scope>NUCLEOTIDE SEQUENCE [LARGE SCALE GENOMIC DNA]</scope>
    <source>
        <strain evidence="2 3">ALL</strain>
    </source>
</reference>
<protein>
    <submittedName>
        <fullName evidence="2">Uncharacterized protein</fullName>
    </submittedName>
</protein>
<feature type="transmembrane region" description="Helical" evidence="1">
    <location>
        <begin position="40"/>
        <end position="66"/>
    </location>
</feature>
<proteinExistence type="predicted"/>
<reference evidence="2 3" key="1">
    <citation type="journal article" date="2015" name="Genome Biol.">
        <title>Comparative genomics of Steinernema reveals deeply conserved gene regulatory networks.</title>
        <authorList>
            <person name="Dillman A.R."/>
            <person name="Macchietto M."/>
            <person name="Porter C.F."/>
            <person name="Rogers A."/>
            <person name="Williams B."/>
            <person name="Antoshechkin I."/>
            <person name="Lee M.M."/>
            <person name="Goodwin Z."/>
            <person name="Lu X."/>
            <person name="Lewis E.E."/>
            <person name="Goodrich-Blair H."/>
            <person name="Stock S.P."/>
            <person name="Adams B.J."/>
            <person name="Sternberg P.W."/>
            <person name="Mortazavi A."/>
        </authorList>
    </citation>
    <scope>NUCLEOTIDE SEQUENCE [LARGE SCALE GENOMIC DNA]</scope>
    <source>
        <strain evidence="2 3">ALL</strain>
    </source>
</reference>
<evidence type="ECO:0000313" key="3">
    <source>
        <dbReference type="Proteomes" id="UP000298663"/>
    </source>
</evidence>
<dbReference type="Proteomes" id="UP000298663">
    <property type="component" value="Unassembled WGS sequence"/>
</dbReference>
<keyword evidence="1" id="KW-0812">Transmembrane</keyword>
<feature type="transmembrane region" description="Helical" evidence="1">
    <location>
        <begin position="219"/>
        <end position="237"/>
    </location>
</feature>
<keyword evidence="1" id="KW-1133">Transmembrane helix</keyword>
<name>A0A4V6A5Y6_STECR</name>
<keyword evidence="3" id="KW-1185">Reference proteome</keyword>
<dbReference type="EMBL" id="AZBU02000002">
    <property type="protein sequence ID" value="TKR92655.1"/>
    <property type="molecule type" value="Genomic_DNA"/>
</dbReference>
<evidence type="ECO:0000313" key="2">
    <source>
        <dbReference type="EMBL" id="TKR92655.1"/>
    </source>
</evidence>
<evidence type="ECO:0000256" key="1">
    <source>
        <dbReference type="SAM" id="Phobius"/>
    </source>
</evidence>
<feature type="transmembrane region" description="Helical" evidence="1">
    <location>
        <begin position="168"/>
        <end position="186"/>
    </location>
</feature>
<feature type="transmembrane region" description="Helical" evidence="1">
    <location>
        <begin position="120"/>
        <end position="138"/>
    </location>
</feature>